<dbReference type="RefSeq" id="WP_050430843.1">
    <property type="nucleotide sequence ID" value="NZ_CP012159.1"/>
</dbReference>
<dbReference type="GO" id="GO:0009225">
    <property type="term" value="P:nucleotide-sugar metabolic process"/>
    <property type="evidence" value="ECO:0007669"/>
    <property type="project" value="TreeGrafter"/>
</dbReference>
<evidence type="ECO:0000313" key="3">
    <source>
        <dbReference type="Proteomes" id="UP000067626"/>
    </source>
</evidence>
<evidence type="ECO:0000313" key="2">
    <source>
        <dbReference type="EMBL" id="AKT38636.1"/>
    </source>
</evidence>
<dbReference type="GO" id="GO:0005737">
    <property type="term" value="C:cytoplasm"/>
    <property type="evidence" value="ECO:0007669"/>
    <property type="project" value="TreeGrafter"/>
</dbReference>
<dbReference type="AlphaFoldDB" id="A0A0K1ECN9"/>
<organism evidence="2 3">
    <name type="scientific">Chondromyces crocatus</name>
    <dbReference type="NCBI Taxonomy" id="52"/>
    <lineage>
        <taxon>Bacteria</taxon>
        <taxon>Pseudomonadati</taxon>
        <taxon>Myxococcota</taxon>
        <taxon>Polyangia</taxon>
        <taxon>Polyangiales</taxon>
        <taxon>Polyangiaceae</taxon>
        <taxon>Chondromyces</taxon>
    </lineage>
</organism>
<sequence>MSPHDESLLVRVSFDAHELVTSHPPRLANPNKQVIHDIACPPGTKHGGTLVVSRWWALPVPAQLPSHTPEFVLDRSFFTYEPETASGTAPQMAWYVNFADVNLFFGYGGPLFAQDELQTAEHPALGSLREALKVSADPFVKARTRENKVPTPVLIRGVERRCAIDTLHPAALPDGLYGNRFARATADVIRKATRPLDPPTVSNLIAMEAIPGASGRYTAEQIADVVQTAFTGFTAARLESQLATGHAEPQVTIHTGHWGTGAFGGNKVLMACLQMLAARLAGLSRLVFHTVDAQGEAACREALGLLEERLLPAHASTHELLGALESMGFGWGLSDGN</sequence>
<protein>
    <recommendedName>
        <fullName evidence="1">PARG catalytic Macro domain-containing protein</fullName>
    </recommendedName>
</protein>
<dbReference type="EMBL" id="CP012159">
    <property type="protein sequence ID" value="AKT38636.1"/>
    <property type="molecule type" value="Genomic_DNA"/>
</dbReference>
<dbReference type="KEGG" id="ccro:CMC5_027830"/>
<keyword evidence="3" id="KW-1185">Reference proteome</keyword>
<dbReference type="InterPro" id="IPR046372">
    <property type="entry name" value="PARG_cat_C"/>
</dbReference>
<dbReference type="OrthoDB" id="581512at2"/>
<dbReference type="Pfam" id="PF05028">
    <property type="entry name" value="PARG_cat_C"/>
    <property type="match status" value="1"/>
</dbReference>
<feature type="domain" description="PARG catalytic Macro" evidence="1">
    <location>
        <begin position="200"/>
        <end position="293"/>
    </location>
</feature>
<evidence type="ECO:0000259" key="1">
    <source>
        <dbReference type="Pfam" id="PF05028"/>
    </source>
</evidence>
<proteinExistence type="predicted"/>
<dbReference type="InterPro" id="IPR007724">
    <property type="entry name" value="Poly_GlycHdrlase"/>
</dbReference>
<gene>
    <name evidence="2" type="ORF">CMC5_027830</name>
</gene>
<dbReference type="Proteomes" id="UP000067626">
    <property type="component" value="Chromosome"/>
</dbReference>
<dbReference type="GO" id="GO:0005975">
    <property type="term" value="P:carbohydrate metabolic process"/>
    <property type="evidence" value="ECO:0007669"/>
    <property type="project" value="InterPro"/>
</dbReference>
<dbReference type="PANTHER" id="PTHR12837:SF0">
    <property type="entry name" value="POLY(ADP-RIBOSE) GLYCOHYDROLASE"/>
    <property type="match status" value="1"/>
</dbReference>
<dbReference type="GO" id="GO:0004649">
    <property type="term" value="F:poly(ADP-ribose) glycohydrolase activity"/>
    <property type="evidence" value="ECO:0007669"/>
    <property type="project" value="InterPro"/>
</dbReference>
<dbReference type="GO" id="GO:0006282">
    <property type="term" value="P:regulation of DNA repair"/>
    <property type="evidence" value="ECO:0007669"/>
    <property type="project" value="InterPro"/>
</dbReference>
<dbReference type="PANTHER" id="PTHR12837">
    <property type="entry name" value="POLY ADP-RIBOSE GLYCOHYDROLASE"/>
    <property type="match status" value="1"/>
</dbReference>
<dbReference type="GO" id="GO:1990966">
    <property type="term" value="P:ATP generation from poly-ADP-D-ribose"/>
    <property type="evidence" value="ECO:0007669"/>
    <property type="project" value="TreeGrafter"/>
</dbReference>
<reference evidence="2 3" key="1">
    <citation type="submission" date="2015-07" db="EMBL/GenBank/DDBJ databases">
        <title>Genome analysis of myxobacterium Chondromyces crocatus Cm c5 reveals a high potential for natural compound synthesis and the genetic basis for the loss of fruiting body formation.</title>
        <authorList>
            <person name="Zaburannyi N."/>
            <person name="Bunk B."/>
            <person name="Maier J."/>
            <person name="Overmann J."/>
            <person name="Mueller R."/>
        </authorList>
    </citation>
    <scope>NUCLEOTIDE SEQUENCE [LARGE SCALE GENOMIC DNA]</scope>
    <source>
        <strain evidence="2 3">Cm c5</strain>
    </source>
</reference>
<name>A0A0K1ECN9_CHOCO</name>
<dbReference type="STRING" id="52.CMC5_027830"/>
<accession>A0A0K1ECN9</accession>